<keyword evidence="3 9" id="KW-0964">Secreted</keyword>
<evidence type="ECO:0000256" key="4">
    <source>
        <dbReference type="ARBA" id="ARBA00022729"/>
    </source>
</evidence>
<dbReference type="AlphaFoldDB" id="A0A7K4KM64"/>
<dbReference type="PRINTS" id="PR00709">
    <property type="entry name" value="AVIDIN"/>
</dbReference>
<evidence type="ECO:0000256" key="3">
    <source>
        <dbReference type="ARBA" id="ARBA00022525"/>
    </source>
</evidence>
<dbReference type="PANTHER" id="PTHR34399">
    <property type="entry name" value="AVIDIN-RELATED"/>
    <property type="match status" value="1"/>
</dbReference>
<dbReference type="InterPro" id="IPR051764">
    <property type="entry name" value="Avidin/Streptavidin-rel"/>
</dbReference>
<evidence type="ECO:0000256" key="7">
    <source>
        <dbReference type="ARBA" id="ARBA00023267"/>
    </source>
</evidence>
<dbReference type="GO" id="GO:0005576">
    <property type="term" value="C:extracellular region"/>
    <property type="evidence" value="ECO:0007669"/>
    <property type="project" value="UniProtKB-SubCell"/>
</dbReference>
<comment type="caution">
    <text evidence="10">The sequence shown here is derived from an EMBL/GenBank/DDBJ whole genome shotgun (WGS) entry which is preliminary data.</text>
</comment>
<comment type="subunit">
    <text evidence="9">Homotetramer.</text>
</comment>
<keyword evidence="6 9" id="KW-0325">Glycoprotein</keyword>
<dbReference type="PANTHER" id="PTHR34399:SF3">
    <property type="entry name" value="AVID PROTEIN-RELATED"/>
    <property type="match status" value="1"/>
</dbReference>
<comment type="subcellular location">
    <subcellularLocation>
        <location evidence="1 9">Secreted</location>
    </subcellularLocation>
</comment>
<reference evidence="10 12" key="1">
    <citation type="submission" date="2019-09" db="EMBL/GenBank/DDBJ databases">
        <title>Bird 10,000 Genomes (B10K) Project - Family phase.</title>
        <authorList>
            <person name="Zhang G."/>
        </authorList>
    </citation>
    <scope>NUCLEOTIDE SEQUENCE [LARGE SCALE GENOMIC DNA]</scope>
    <source>
        <strain evidence="10">B10K-MSB-42743</strain>
        <tissue evidence="10">Heart</tissue>
    </source>
</reference>
<evidence type="ECO:0000256" key="6">
    <source>
        <dbReference type="ARBA" id="ARBA00023180"/>
    </source>
</evidence>
<dbReference type="InterPro" id="IPR005468">
    <property type="entry name" value="Avidin/str"/>
</dbReference>
<evidence type="ECO:0000256" key="2">
    <source>
        <dbReference type="ARBA" id="ARBA00006297"/>
    </source>
</evidence>
<keyword evidence="5 8" id="KW-1015">Disulfide bond</keyword>
<evidence type="ECO:0000256" key="8">
    <source>
        <dbReference type="PIRSR" id="PIRSR605468-51"/>
    </source>
</evidence>
<evidence type="ECO:0000313" key="12">
    <source>
        <dbReference type="Proteomes" id="UP000545332"/>
    </source>
</evidence>
<dbReference type="Proteomes" id="UP000545332">
    <property type="component" value="Unassembled WGS sequence"/>
</dbReference>
<evidence type="ECO:0000256" key="1">
    <source>
        <dbReference type="ARBA" id="ARBA00004613"/>
    </source>
</evidence>
<evidence type="ECO:0000313" key="10">
    <source>
        <dbReference type="EMBL" id="NWI17415.1"/>
    </source>
</evidence>
<name>A0A7K4KM64_9AVES</name>
<organism evidence="10 12">
    <name type="scientific">Crypturellus soui</name>
    <dbReference type="NCBI Taxonomy" id="458187"/>
    <lineage>
        <taxon>Eukaryota</taxon>
        <taxon>Metazoa</taxon>
        <taxon>Chordata</taxon>
        <taxon>Craniata</taxon>
        <taxon>Vertebrata</taxon>
        <taxon>Euteleostomi</taxon>
        <taxon>Archelosauria</taxon>
        <taxon>Archosauria</taxon>
        <taxon>Dinosauria</taxon>
        <taxon>Saurischia</taxon>
        <taxon>Theropoda</taxon>
        <taxon>Coelurosauria</taxon>
        <taxon>Aves</taxon>
        <taxon>Palaeognathae</taxon>
        <taxon>Tinamiformes</taxon>
        <taxon>Tinamidae</taxon>
        <taxon>Crypturellus</taxon>
    </lineage>
</organism>
<dbReference type="InterPro" id="IPR036896">
    <property type="entry name" value="Avidin-like_sf"/>
</dbReference>
<evidence type="ECO:0000256" key="5">
    <source>
        <dbReference type="ARBA" id="ARBA00023157"/>
    </source>
</evidence>
<gene>
    <name evidence="10" type="primary">Avr6_1</name>
    <name evidence="11" type="synonym">Avr6_0</name>
    <name evidence="11" type="ORF">CRYSOU_R06012</name>
    <name evidence="10" type="ORF">CRYSOU_R06013</name>
</gene>
<comment type="function">
    <text evidence="9">Forms a strong non-covalent specific complex with biotin.</text>
</comment>
<dbReference type="EMBL" id="VWPX01014342">
    <property type="protein sequence ID" value="NWI17423.1"/>
    <property type="molecule type" value="Genomic_DNA"/>
</dbReference>
<keyword evidence="12" id="KW-1185">Reference proteome</keyword>
<evidence type="ECO:0000256" key="9">
    <source>
        <dbReference type="RuleBase" id="RU369114"/>
    </source>
</evidence>
<proteinExistence type="inferred from homology"/>
<comment type="similarity">
    <text evidence="2 9">Belongs to the avidin/streptavidin family.</text>
</comment>
<dbReference type="Pfam" id="PF01382">
    <property type="entry name" value="Avidin"/>
    <property type="match status" value="1"/>
</dbReference>
<feature type="disulfide bond" evidence="8">
    <location>
        <begin position="2"/>
        <end position="78"/>
    </location>
</feature>
<keyword evidence="4 9" id="KW-0732">Signal</keyword>
<protein>
    <recommendedName>
        <fullName evidence="9">Avidin</fullName>
    </recommendedName>
</protein>
<dbReference type="OrthoDB" id="2821340at2759"/>
<feature type="non-terminal residue" evidence="10">
    <location>
        <position position="1"/>
    </location>
</feature>
<accession>A0A7K4KM64</accession>
<keyword evidence="7 9" id="KW-0092">Biotin</keyword>
<dbReference type="InterPro" id="IPR005469">
    <property type="entry name" value="Avidin"/>
</dbReference>
<dbReference type="SUPFAM" id="SSF50876">
    <property type="entry name" value="Avidin/streptavidin"/>
    <property type="match status" value="1"/>
</dbReference>
<evidence type="ECO:0000313" key="11">
    <source>
        <dbReference type="EMBL" id="NWI17423.1"/>
    </source>
</evidence>
<dbReference type="GO" id="GO:0009374">
    <property type="term" value="F:biotin binding"/>
    <property type="evidence" value="ECO:0007669"/>
    <property type="project" value="UniProtKB-UniRule"/>
</dbReference>
<dbReference type="EMBL" id="VWPX01014342">
    <property type="protein sequence ID" value="NWI17415.1"/>
    <property type="molecule type" value="Genomic_DNA"/>
</dbReference>
<feature type="non-terminal residue" evidence="10">
    <location>
        <position position="109"/>
    </location>
</feature>
<dbReference type="PROSITE" id="PS51326">
    <property type="entry name" value="AVIDIN_2"/>
    <property type="match status" value="1"/>
</dbReference>
<sequence>QCNLTGTWDNDLGTTMTIGAVNSEGEFDGSYTTSGADRTNEIKTFPLRGFQHIDKEPTFGFTVRWTFSDSTSVFVGQCFVGEHGKEILKTTWLMRLWVISIHDNWKATR</sequence>
<dbReference type="Gene3D" id="2.40.128.30">
    <property type="entry name" value="Avidin-like"/>
    <property type="match status" value="1"/>
</dbReference>